<comment type="catalytic activity">
    <reaction evidence="13">
        <text>a lipid A disaccharide + ATP = a lipid IVA + ADP + H(+)</text>
        <dbReference type="Rhea" id="RHEA:67840"/>
        <dbReference type="ChEBI" id="CHEBI:15378"/>
        <dbReference type="ChEBI" id="CHEBI:30616"/>
        <dbReference type="ChEBI" id="CHEBI:176343"/>
        <dbReference type="ChEBI" id="CHEBI:176425"/>
        <dbReference type="ChEBI" id="CHEBI:456216"/>
        <dbReference type="EC" id="2.7.1.130"/>
    </reaction>
</comment>
<dbReference type="InterPro" id="IPR003758">
    <property type="entry name" value="LpxK"/>
</dbReference>
<dbReference type="GO" id="GO:0009029">
    <property type="term" value="F:lipid-A 4'-kinase activity"/>
    <property type="evidence" value="ECO:0007669"/>
    <property type="project" value="UniProtKB-UniRule"/>
</dbReference>
<gene>
    <name evidence="13" type="primary">lpxK</name>
    <name evidence="14" type="ORF">SP60_01720</name>
</gene>
<evidence type="ECO:0000256" key="2">
    <source>
        <dbReference type="ARBA" id="ARBA00004870"/>
    </source>
</evidence>
<name>A0A0M4NVQ7_9GAMM</name>
<evidence type="ECO:0000256" key="3">
    <source>
        <dbReference type="ARBA" id="ARBA00012071"/>
    </source>
</evidence>
<evidence type="ECO:0000256" key="5">
    <source>
        <dbReference type="ARBA" id="ARBA00022516"/>
    </source>
</evidence>
<keyword evidence="11 13" id="KW-0443">Lipid metabolism</keyword>
<evidence type="ECO:0000313" key="15">
    <source>
        <dbReference type="Proteomes" id="UP000058020"/>
    </source>
</evidence>
<dbReference type="Proteomes" id="UP000058020">
    <property type="component" value="Chromosome"/>
</dbReference>
<evidence type="ECO:0000313" key="14">
    <source>
        <dbReference type="EMBL" id="ALE52068.1"/>
    </source>
</evidence>
<keyword evidence="7 13" id="KW-0808">Transferase</keyword>
<feature type="binding site" evidence="13">
    <location>
        <begin position="52"/>
        <end position="59"/>
    </location>
    <ligand>
        <name>ATP</name>
        <dbReference type="ChEBI" id="CHEBI:30616"/>
    </ligand>
</feature>
<comment type="function">
    <text evidence="1 13">Transfers the gamma-phosphate of ATP to the 4'-position of a tetraacyldisaccharide 1-phosphate intermediate (termed DS-1-P) to form tetraacyldisaccharide 1,4'-bis-phosphate (lipid IVA).</text>
</comment>
<dbReference type="InterPro" id="IPR027417">
    <property type="entry name" value="P-loop_NTPase"/>
</dbReference>
<keyword evidence="10 13" id="KW-0067">ATP-binding</keyword>
<comment type="pathway">
    <text evidence="2 13">Glycolipid biosynthesis; lipid IV(A) biosynthesis; lipid IV(A) from (3R)-3-hydroxytetradecanoyl-[acyl-carrier-protein] and UDP-N-acetyl-alpha-D-glucosamine: step 6/6.</text>
</comment>
<dbReference type="OrthoDB" id="9766423at2"/>
<accession>A0A0M4NVQ7</accession>
<dbReference type="EMBL" id="CP010552">
    <property type="protein sequence ID" value="ALE52068.1"/>
    <property type="molecule type" value="Genomic_DNA"/>
</dbReference>
<sequence>MDLNTRGVVNYLLWPVSGVFYALSKLRRALYRWGILQTHHFQVPVIVVGNITVGGSGKTPVVIKLVQYFKQQGRRVGVVSRGYGGTHTQGSLLVNAHTNVALSGDEPLLIVISTGVPVMVNKDRSQAVKDLIDQHQVDLVISDDGLQHYAMDRTVEIAVIDGNRRFGNQFFLPAGPLRESQNRLKQVDFIINNGGVFPGEVSVQLKPVKFVHMRSEEEFPLDFFKNQTCHGMAGIGHPERFFNTLAQLNIDVQKQAFEDHYPYQAQDLAFEDNYPIIMTAKDWVKCREFANDKMYYLKVDLDIGKDFLNKLAEKL</sequence>
<keyword evidence="6 13" id="KW-0441">Lipid A biosynthesis</keyword>
<dbReference type="SUPFAM" id="SSF52540">
    <property type="entry name" value="P-loop containing nucleoside triphosphate hydrolases"/>
    <property type="match status" value="1"/>
</dbReference>
<dbReference type="GO" id="GO:0009244">
    <property type="term" value="P:lipopolysaccharide core region biosynthetic process"/>
    <property type="evidence" value="ECO:0007669"/>
    <property type="project" value="TreeGrafter"/>
</dbReference>
<evidence type="ECO:0000256" key="12">
    <source>
        <dbReference type="ARBA" id="ARBA00029757"/>
    </source>
</evidence>
<dbReference type="KEGG" id="tho:SP60_01720"/>
<dbReference type="STRING" id="1705394.SP60_01720"/>
<reference evidence="14 15" key="1">
    <citation type="journal article" date="2015" name="Genome Announc.">
        <title>Genome Sequence of 'Candidatus Thioglobus autotrophica' Strain EF1, a Chemoautotroph from the SUP05 Clade of Marine Gammaproteobacteria.</title>
        <authorList>
            <person name="Shah V."/>
            <person name="Morris R.M."/>
        </authorList>
    </citation>
    <scope>NUCLEOTIDE SEQUENCE [LARGE SCALE GENOMIC DNA]</scope>
    <source>
        <strain evidence="14 15">EF1</strain>
    </source>
</reference>
<evidence type="ECO:0000256" key="1">
    <source>
        <dbReference type="ARBA" id="ARBA00002274"/>
    </source>
</evidence>
<dbReference type="GO" id="GO:0009245">
    <property type="term" value="P:lipid A biosynthetic process"/>
    <property type="evidence" value="ECO:0007669"/>
    <property type="project" value="UniProtKB-UniRule"/>
</dbReference>
<dbReference type="AlphaFoldDB" id="A0A0M4NVQ7"/>
<proteinExistence type="inferred from homology"/>
<evidence type="ECO:0000256" key="7">
    <source>
        <dbReference type="ARBA" id="ARBA00022679"/>
    </source>
</evidence>
<dbReference type="NCBIfam" id="TIGR00682">
    <property type="entry name" value="lpxK"/>
    <property type="match status" value="1"/>
</dbReference>
<dbReference type="CDD" id="cd01983">
    <property type="entry name" value="SIMIBI"/>
    <property type="match status" value="1"/>
</dbReference>
<dbReference type="Pfam" id="PF02606">
    <property type="entry name" value="LpxK"/>
    <property type="match status" value="1"/>
</dbReference>
<dbReference type="GO" id="GO:0005886">
    <property type="term" value="C:plasma membrane"/>
    <property type="evidence" value="ECO:0007669"/>
    <property type="project" value="TreeGrafter"/>
</dbReference>
<evidence type="ECO:0000256" key="4">
    <source>
        <dbReference type="ARBA" id="ARBA00016436"/>
    </source>
</evidence>
<evidence type="ECO:0000256" key="6">
    <source>
        <dbReference type="ARBA" id="ARBA00022556"/>
    </source>
</evidence>
<dbReference type="Gene3D" id="3.40.50.300">
    <property type="entry name" value="P-loop containing nucleotide triphosphate hydrolases"/>
    <property type="match status" value="1"/>
</dbReference>
<evidence type="ECO:0000256" key="9">
    <source>
        <dbReference type="ARBA" id="ARBA00022777"/>
    </source>
</evidence>
<dbReference type="UniPathway" id="UPA00359">
    <property type="reaction ID" value="UER00482"/>
</dbReference>
<keyword evidence="5 13" id="KW-0444">Lipid biosynthesis</keyword>
<dbReference type="PANTHER" id="PTHR42724">
    <property type="entry name" value="TETRAACYLDISACCHARIDE 4'-KINASE"/>
    <property type="match status" value="1"/>
</dbReference>
<dbReference type="RefSeq" id="WP_053951000.1">
    <property type="nucleotide sequence ID" value="NZ_CP010552.1"/>
</dbReference>
<dbReference type="PANTHER" id="PTHR42724:SF1">
    <property type="entry name" value="TETRAACYLDISACCHARIDE 4'-KINASE, MITOCHONDRIAL-RELATED"/>
    <property type="match status" value="1"/>
</dbReference>
<dbReference type="EC" id="2.7.1.130" evidence="3 13"/>
<evidence type="ECO:0000256" key="11">
    <source>
        <dbReference type="ARBA" id="ARBA00023098"/>
    </source>
</evidence>
<protein>
    <recommendedName>
        <fullName evidence="4 13">Tetraacyldisaccharide 4'-kinase</fullName>
        <ecNumber evidence="3 13">2.7.1.130</ecNumber>
    </recommendedName>
    <alternativeName>
        <fullName evidence="12 13">Lipid A 4'-kinase</fullName>
    </alternativeName>
</protein>
<keyword evidence="15" id="KW-1185">Reference proteome</keyword>
<dbReference type="HAMAP" id="MF_00409">
    <property type="entry name" value="LpxK"/>
    <property type="match status" value="1"/>
</dbReference>
<comment type="similarity">
    <text evidence="13">Belongs to the LpxK family.</text>
</comment>
<organism evidence="14 15">
    <name type="scientific">Candidatus Thioglobus autotrophicus</name>
    <dbReference type="NCBI Taxonomy" id="1705394"/>
    <lineage>
        <taxon>Bacteria</taxon>
        <taxon>Pseudomonadati</taxon>
        <taxon>Pseudomonadota</taxon>
        <taxon>Gammaproteobacteria</taxon>
        <taxon>Candidatus Pseudothioglobaceae</taxon>
        <taxon>Candidatus Thioglobus</taxon>
    </lineage>
</organism>
<dbReference type="PATRIC" id="fig|1705394.5.peg.346"/>
<keyword evidence="8 13" id="KW-0547">Nucleotide-binding</keyword>
<dbReference type="GO" id="GO:0005524">
    <property type="term" value="F:ATP binding"/>
    <property type="evidence" value="ECO:0007669"/>
    <property type="project" value="UniProtKB-UniRule"/>
</dbReference>
<evidence type="ECO:0000256" key="13">
    <source>
        <dbReference type="HAMAP-Rule" id="MF_00409"/>
    </source>
</evidence>
<keyword evidence="9 13" id="KW-0418">Kinase</keyword>
<evidence type="ECO:0000256" key="8">
    <source>
        <dbReference type="ARBA" id="ARBA00022741"/>
    </source>
</evidence>
<evidence type="ECO:0000256" key="10">
    <source>
        <dbReference type="ARBA" id="ARBA00022840"/>
    </source>
</evidence>